<keyword evidence="5" id="KW-1185">Reference proteome</keyword>
<dbReference type="RefSeq" id="WP_344334493.1">
    <property type="nucleotide sequence ID" value="NZ_BAAAPZ010000002.1"/>
</dbReference>
<feature type="region of interest" description="Disordered" evidence="1">
    <location>
        <begin position="1"/>
        <end position="42"/>
    </location>
</feature>
<proteinExistence type="predicted"/>
<protein>
    <recommendedName>
        <fullName evidence="3">Low molecular weight protein antigen 6 PH domain-containing protein</fullName>
    </recommendedName>
</protein>
<feature type="transmembrane region" description="Helical" evidence="2">
    <location>
        <begin position="108"/>
        <end position="129"/>
    </location>
</feature>
<keyword evidence="2" id="KW-0472">Membrane</keyword>
<evidence type="ECO:0000259" key="3">
    <source>
        <dbReference type="Pfam" id="PF10756"/>
    </source>
</evidence>
<name>A0ABN2WCN9_9MICO</name>
<keyword evidence="2" id="KW-0812">Transmembrane</keyword>
<reference evidence="4 5" key="1">
    <citation type="journal article" date="2019" name="Int. J. Syst. Evol. Microbiol.">
        <title>The Global Catalogue of Microorganisms (GCM) 10K type strain sequencing project: providing services to taxonomists for standard genome sequencing and annotation.</title>
        <authorList>
            <consortium name="The Broad Institute Genomics Platform"/>
            <consortium name="The Broad Institute Genome Sequencing Center for Infectious Disease"/>
            <person name="Wu L."/>
            <person name="Ma J."/>
        </authorList>
    </citation>
    <scope>NUCLEOTIDE SEQUENCE [LARGE SCALE GENOMIC DNA]</scope>
    <source>
        <strain evidence="4 5">JCM 15900</strain>
    </source>
</reference>
<evidence type="ECO:0000256" key="2">
    <source>
        <dbReference type="SAM" id="Phobius"/>
    </source>
</evidence>
<dbReference type="Proteomes" id="UP001500984">
    <property type="component" value="Unassembled WGS sequence"/>
</dbReference>
<evidence type="ECO:0000313" key="4">
    <source>
        <dbReference type="EMBL" id="GAA2087735.1"/>
    </source>
</evidence>
<feature type="compositionally biased region" description="Low complexity" evidence="1">
    <location>
        <begin position="31"/>
        <end position="42"/>
    </location>
</feature>
<sequence>MSVAGRPDAEGQPGTGGKPGAVAQPSSGRQPNAPGTAGPAPQAGWIRRRLRALEQEIGPGELVCALPLTRVLIVIVAVLYSLCAGAVFAGFGMLLWFHLAEGFSAPPLLLVMAVLLVLFYLCLFVLLIWSWRRYLLVTTAGLEVVEGFRTVRARWADVARIEAAQSGLHLGSAVVVLRDGRRITSTVTGARFAMVNGTRVREHWPRILPDGSRVYAGPAVDVLINAHRRSLGL</sequence>
<feature type="domain" description="Low molecular weight protein antigen 6 PH" evidence="3">
    <location>
        <begin position="137"/>
        <end position="183"/>
    </location>
</feature>
<dbReference type="Pfam" id="PF10756">
    <property type="entry name" value="bPH_6"/>
    <property type="match status" value="1"/>
</dbReference>
<evidence type="ECO:0000313" key="5">
    <source>
        <dbReference type="Proteomes" id="UP001500984"/>
    </source>
</evidence>
<accession>A0ABN2WCN9</accession>
<organism evidence="4 5">
    <name type="scientific">Brevibacterium salitolerans</name>
    <dbReference type="NCBI Taxonomy" id="1403566"/>
    <lineage>
        <taxon>Bacteria</taxon>
        <taxon>Bacillati</taxon>
        <taxon>Actinomycetota</taxon>
        <taxon>Actinomycetes</taxon>
        <taxon>Micrococcales</taxon>
        <taxon>Brevibacteriaceae</taxon>
        <taxon>Brevibacterium</taxon>
    </lineage>
</organism>
<gene>
    <name evidence="4" type="ORF">GCM10009823_02310</name>
</gene>
<keyword evidence="2" id="KW-1133">Transmembrane helix</keyword>
<dbReference type="EMBL" id="BAAAPZ010000002">
    <property type="protein sequence ID" value="GAA2087735.1"/>
    <property type="molecule type" value="Genomic_DNA"/>
</dbReference>
<dbReference type="InterPro" id="IPR019692">
    <property type="entry name" value="CFP-6_PH"/>
</dbReference>
<evidence type="ECO:0000256" key="1">
    <source>
        <dbReference type="SAM" id="MobiDB-lite"/>
    </source>
</evidence>
<feature type="transmembrane region" description="Helical" evidence="2">
    <location>
        <begin position="71"/>
        <end position="96"/>
    </location>
</feature>
<comment type="caution">
    <text evidence="4">The sequence shown here is derived from an EMBL/GenBank/DDBJ whole genome shotgun (WGS) entry which is preliminary data.</text>
</comment>